<evidence type="ECO:0000256" key="3">
    <source>
        <dbReference type="ARBA" id="ARBA00023163"/>
    </source>
</evidence>
<dbReference type="PROSITE" id="PS50949">
    <property type="entry name" value="HTH_GNTR"/>
    <property type="match status" value="1"/>
</dbReference>
<dbReference type="SMART" id="SM00345">
    <property type="entry name" value="HTH_GNTR"/>
    <property type="match status" value="1"/>
</dbReference>
<dbReference type="SMART" id="SM00895">
    <property type="entry name" value="FCD"/>
    <property type="match status" value="1"/>
</dbReference>
<name>A0A2N5XLR2_9HYPH</name>
<evidence type="ECO:0000256" key="1">
    <source>
        <dbReference type="ARBA" id="ARBA00023015"/>
    </source>
</evidence>
<keyword evidence="1" id="KW-0805">Transcription regulation</keyword>
<protein>
    <submittedName>
        <fullName evidence="5">GntR family transcriptional regulator</fullName>
    </submittedName>
</protein>
<feature type="domain" description="HTH gntR-type" evidence="4">
    <location>
        <begin position="9"/>
        <end position="76"/>
    </location>
</feature>
<reference evidence="5 6" key="1">
    <citation type="submission" date="2018-01" db="EMBL/GenBank/DDBJ databases">
        <title>The draft genome sequence of Cohaesibacter sp. H1304.</title>
        <authorList>
            <person name="Wang N.-N."/>
            <person name="Du Z.-J."/>
        </authorList>
    </citation>
    <scope>NUCLEOTIDE SEQUENCE [LARGE SCALE GENOMIC DNA]</scope>
    <source>
        <strain evidence="5 6">H1304</strain>
    </source>
</reference>
<dbReference type="Pfam" id="PF00392">
    <property type="entry name" value="GntR"/>
    <property type="match status" value="1"/>
</dbReference>
<dbReference type="CDD" id="cd07377">
    <property type="entry name" value="WHTH_GntR"/>
    <property type="match status" value="1"/>
</dbReference>
<dbReference type="Gene3D" id="1.10.10.10">
    <property type="entry name" value="Winged helix-like DNA-binding domain superfamily/Winged helix DNA-binding domain"/>
    <property type="match status" value="1"/>
</dbReference>
<keyword evidence="6" id="KW-1185">Reference proteome</keyword>
<accession>A0A2N5XLR2</accession>
<dbReference type="PRINTS" id="PR00035">
    <property type="entry name" value="HTHGNTR"/>
</dbReference>
<dbReference type="RefSeq" id="WP_101535523.1">
    <property type="nucleotide sequence ID" value="NZ_JBFHIU010000029.1"/>
</dbReference>
<dbReference type="GO" id="GO:0003700">
    <property type="term" value="F:DNA-binding transcription factor activity"/>
    <property type="evidence" value="ECO:0007669"/>
    <property type="project" value="InterPro"/>
</dbReference>
<evidence type="ECO:0000313" key="5">
    <source>
        <dbReference type="EMBL" id="PLW75370.1"/>
    </source>
</evidence>
<evidence type="ECO:0000313" key="6">
    <source>
        <dbReference type="Proteomes" id="UP000234881"/>
    </source>
</evidence>
<keyword evidence="2" id="KW-0238">DNA-binding</keyword>
<dbReference type="Gene3D" id="1.20.120.530">
    <property type="entry name" value="GntR ligand-binding domain-like"/>
    <property type="match status" value="1"/>
</dbReference>
<dbReference type="InterPro" id="IPR011711">
    <property type="entry name" value="GntR_C"/>
</dbReference>
<dbReference type="InterPro" id="IPR036390">
    <property type="entry name" value="WH_DNA-bd_sf"/>
</dbReference>
<organism evidence="5 6">
    <name type="scientific">Cohaesibacter celericrescens</name>
    <dbReference type="NCBI Taxonomy" id="2067669"/>
    <lineage>
        <taxon>Bacteria</taxon>
        <taxon>Pseudomonadati</taxon>
        <taxon>Pseudomonadota</taxon>
        <taxon>Alphaproteobacteria</taxon>
        <taxon>Hyphomicrobiales</taxon>
        <taxon>Cohaesibacteraceae</taxon>
    </lineage>
</organism>
<proteinExistence type="predicted"/>
<dbReference type="PANTHER" id="PTHR43537">
    <property type="entry name" value="TRANSCRIPTIONAL REGULATOR, GNTR FAMILY"/>
    <property type="match status" value="1"/>
</dbReference>
<dbReference type="SUPFAM" id="SSF46785">
    <property type="entry name" value="Winged helix' DNA-binding domain"/>
    <property type="match status" value="1"/>
</dbReference>
<sequence>MSNKPAKPKSLTDQAYEVIREAILTNELKPETLWTDRELSEKFGLSRTPVREAVLRLKTQKLVEILPRRGTRILPLSVDDIREIQQLSKALELEAARSISLQDDRTERAKDIGRAVEAMEQAIETEDRQSWVKADMQFHRAIMFACNNNRLCDMYLSMRELTDRARFFTMHVRELPRKSTVEHRQIYEAICTGDSIRLAELYHAHWARTTKELLSIIEQQDNASMFRNSG</sequence>
<dbReference type="EMBL" id="PKUQ01000052">
    <property type="protein sequence ID" value="PLW75370.1"/>
    <property type="molecule type" value="Genomic_DNA"/>
</dbReference>
<gene>
    <name evidence="5" type="ORF">C0081_20085</name>
</gene>
<keyword evidence="3" id="KW-0804">Transcription</keyword>
<evidence type="ECO:0000256" key="2">
    <source>
        <dbReference type="ARBA" id="ARBA00023125"/>
    </source>
</evidence>
<dbReference type="PANTHER" id="PTHR43537:SF24">
    <property type="entry name" value="GLUCONATE OPERON TRANSCRIPTIONAL REPRESSOR"/>
    <property type="match status" value="1"/>
</dbReference>
<dbReference type="AlphaFoldDB" id="A0A2N5XLR2"/>
<dbReference type="InterPro" id="IPR008920">
    <property type="entry name" value="TF_FadR/GntR_C"/>
</dbReference>
<evidence type="ECO:0000259" key="4">
    <source>
        <dbReference type="PROSITE" id="PS50949"/>
    </source>
</evidence>
<dbReference type="InterPro" id="IPR036388">
    <property type="entry name" value="WH-like_DNA-bd_sf"/>
</dbReference>
<dbReference type="SUPFAM" id="SSF48008">
    <property type="entry name" value="GntR ligand-binding domain-like"/>
    <property type="match status" value="1"/>
</dbReference>
<dbReference type="Pfam" id="PF07729">
    <property type="entry name" value="FCD"/>
    <property type="match status" value="1"/>
</dbReference>
<dbReference type="GO" id="GO:0003677">
    <property type="term" value="F:DNA binding"/>
    <property type="evidence" value="ECO:0007669"/>
    <property type="project" value="UniProtKB-KW"/>
</dbReference>
<dbReference type="Proteomes" id="UP000234881">
    <property type="component" value="Unassembled WGS sequence"/>
</dbReference>
<comment type="caution">
    <text evidence="5">The sequence shown here is derived from an EMBL/GenBank/DDBJ whole genome shotgun (WGS) entry which is preliminary data.</text>
</comment>
<dbReference type="InterPro" id="IPR000524">
    <property type="entry name" value="Tscrpt_reg_HTH_GntR"/>
</dbReference>
<dbReference type="OrthoDB" id="8114900at2"/>